<feature type="domain" description="Major facilitator superfamily (MFS) profile" evidence="8">
    <location>
        <begin position="114"/>
        <end position="551"/>
    </location>
</feature>
<evidence type="ECO:0000256" key="2">
    <source>
        <dbReference type="ARBA" id="ARBA00022448"/>
    </source>
</evidence>
<evidence type="ECO:0000256" key="4">
    <source>
        <dbReference type="ARBA" id="ARBA00022989"/>
    </source>
</evidence>
<dbReference type="GeneID" id="27701450"/>
<dbReference type="InterPro" id="IPR020846">
    <property type="entry name" value="MFS_dom"/>
</dbReference>
<feature type="transmembrane region" description="Helical" evidence="7">
    <location>
        <begin position="239"/>
        <end position="260"/>
    </location>
</feature>
<accession>A0A0D2I1F9</accession>
<dbReference type="PROSITE" id="PS50850">
    <property type="entry name" value="MFS"/>
    <property type="match status" value="1"/>
</dbReference>
<feature type="transmembrane region" description="Helical" evidence="7">
    <location>
        <begin position="518"/>
        <end position="545"/>
    </location>
</feature>
<evidence type="ECO:0000256" key="7">
    <source>
        <dbReference type="SAM" id="Phobius"/>
    </source>
</evidence>
<feature type="transmembrane region" description="Helical" evidence="7">
    <location>
        <begin position="204"/>
        <end position="227"/>
    </location>
</feature>
<feature type="transmembrane region" description="Helical" evidence="7">
    <location>
        <begin position="179"/>
        <end position="198"/>
    </location>
</feature>
<evidence type="ECO:0000256" key="3">
    <source>
        <dbReference type="ARBA" id="ARBA00022692"/>
    </source>
</evidence>
<evidence type="ECO:0000256" key="6">
    <source>
        <dbReference type="SAM" id="MobiDB-lite"/>
    </source>
</evidence>
<dbReference type="PANTHER" id="PTHR43791">
    <property type="entry name" value="PERMEASE-RELATED"/>
    <property type="match status" value="1"/>
</dbReference>
<feature type="transmembrane region" description="Helical" evidence="7">
    <location>
        <begin position="357"/>
        <end position="377"/>
    </location>
</feature>
<keyword evidence="3 7" id="KW-0812">Transmembrane</keyword>
<dbReference type="FunFam" id="1.20.1250.20:FF:000013">
    <property type="entry name" value="MFS general substrate transporter"/>
    <property type="match status" value="1"/>
</dbReference>
<dbReference type="PANTHER" id="PTHR43791:SF27">
    <property type="entry name" value="TRANSPORTER, PUTATIVE (AFU_ORTHOLOGUE AFUA_2G15730)-RELATED"/>
    <property type="match status" value="1"/>
</dbReference>
<dbReference type="GO" id="GO:0022857">
    <property type="term" value="F:transmembrane transporter activity"/>
    <property type="evidence" value="ECO:0007669"/>
    <property type="project" value="InterPro"/>
</dbReference>
<dbReference type="FunFam" id="1.20.1250.20:FF:000018">
    <property type="entry name" value="MFS transporter permease"/>
    <property type="match status" value="1"/>
</dbReference>
<dbReference type="Proteomes" id="UP000053789">
    <property type="component" value="Unassembled WGS sequence"/>
</dbReference>
<proteinExistence type="predicted"/>
<feature type="transmembrane region" description="Helical" evidence="7">
    <location>
        <begin position="114"/>
        <end position="133"/>
    </location>
</feature>
<dbReference type="EMBL" id="KN846992">
    <property type="protein sequence ID" value="KIW90739.1"/>
    <property type="molecule type" value="Genomic_DNA"/>
</dbReference>
<feature type="compositionally biased region" description="Polar residues" evidence="6">
    <location>
        <begin position="15"/>
        <end position="24"/>
    </location>
</feature>
<dbReference type="GO" id="GO:0016020">
    <property type="term" value="C:membrane"/>
    <property type="evidence" value="ECO:0007669"/>
    <property type="project" value="UniProtKB-SubCell"/>
</dbReference>
<name>A0A0D2I1F9_CLAB1</name>
<evidence type="ECO:0000313" key="9">
    <source>
        <dbReference type="EMBL" id="KIW90739.1"/>
    </source>
</evidence>
<protein>
    <recommendedName>
        <fullName evidence="8">Major facilitator superfamily (MFS) profile domain-containing protein</fullName>
    </recommendedName>
</protein>
<dbReference type="OrthoDB" id="2985014at2759"/>
<dbReference type="AlphaFoldDB" id="A0A0D2I1F9"/>
<evidence type="ECO:0000259" key="8">
    <source>
        <dbReference type="PROSITE" id="PS50850"/>
    </source>
</evidence>
<organism evidence="9 10">
    <name type="scientific">Cladophialophora bantiana (strain ATCC 10958 / CBS 173.52 / CDC B-1940 / NIH 8579)</name>
    <name type="common">Xylohypha bantiana</name>
    <dbReference type="NCBI Taxonomy" id="1442370"/>
    <lineage>
        <taxon>Eukaryota</taxon>
        <taxon>Fungi</taxon>
        <taxon>Dikarya</taxon>
        <taxon>Ascomycota</taxon>
        <taxon>Pezizomycotina</taxon>
        <taxon>Eurotiomycetes</taxon>
        <taxon>Chaetothyriomycetidae</taxon>
        <taxon>Chaetothyriales</taxon>
        <taxon>Herpotrichiellaceae</taxon>
        <taxon>Cladophialophora</taxon>
    </lineage>
</organism>
<keyword evidence="4 7" id="KW-1133">Transmembrane helix</keyword>
<dbReference type="VEuPathDB" id="FungiDB:Z519_08522"/>
<feature type="transmembrane region" description="Helical" evidence="7">
    <location>
        <begin position="422"/>
        <end position="444"/>
    </location>
</feature>
<feature type="region of interest" description="Disordered" evidence="6">
    <location>
        <begin position="553"/>
        <end position="593"/>
    </location>
</feature>
<dbReference type="InterPro" id="IPR011701">
    <property type="entry name" value="MFS"/>
</dbReference>
<feature type="compositionally biased region" description="Acidic residues" evidence="6">
    <location>
        <begin position="67"/>
        <end position="77"/>
    </location>
</feature>
<dbReference type="InterPro" id="IPR036259">
    <property type="entry name" value="MFS_trans_sf"/>
</dbReference>
<feature type="region of interest" description="Disordered" evidence="6">
    <location>
        <begin position="1"/>
        <end position="82"/>
    </location>
</feature>
<evidence type="ECO:0000256" key="5">
    <source>
        <dbReference type="ARBA" id="ARBA00023136"/>
    </source>
</evidence>
<feature type="transmembrane region" description="Helical" evidence="7">
    <location>
        <begin position="272"/>
        <end position="294"/>
    </location>
</feature>
<feature type="transmembrane region" description="Helical" evidence="7">
    <location>
        <begin position="456"/>
        <end position="480"/>
    </location>
</feature>
<sequence length="612" mass="66721">MSSSPSKPNELPLSSRHTPASTILTPEFDSDDSPVARTRTSREIESEGVELRKLHHAPPQGKHTESDDGPSESDSDAAEDKRYVKRRLRRSATHSKDYTDAEEAALVRKLDRRLVVFLGFLYMLSFLDRSNIGNARIAGLEKDLALSSAQYDWLLTAFYITYIGFEWMILLYRILPAHIYIPLCVLSWGLVASLQSLTTSFGQLLLLRGVLGITEAAFGPGVPFYMTYFYKRSELAYRVGLQISAAPLATSFAGSLAWVIVKLSQNGPIAPWRALFLVEGFPSIITAVVAWYWIPDSPSKARYLTARERKVAVMRLRAEESQGSHLRDSSHVSSATSLAQRLNVKEILTTIRDPKSYLTALMFLSVNVSFSSLPVFLPTIINSMSFSPLASQALAAPPYLFAFFFVLVVGRYSDKVPDSRSLFLMGVALLGAISYAGIAIAGYLHESLGEAGSITIRYVAVYGAAMGLFSSVTLIITWTLNNQATATGKGTGLTILNVIGQCGPLIGVHLFPRGQGPLYIQGMAVCAGFMAFGVAGLAGVLRLVLRRTNRRNGFENKETGPGGEYELVSKEDEDGEGERATGGGGGDEDAEETLIGRARKVGAESSGFRYML</sequence>
<keyword evidence="5 7" id="KW-0472">Membrane</keyword>
<feature type="compositionally biased region" description="Basic and acidic residues" evidence="6">
    <location>
        <begin position="40"/>
        <end position="52"/>
    </location>
</feature>
<comment type="subcellular location">
    <subcellularLocation>
        <location evidence="1">Membrane</location>
        <topology evidence="1">Multi-pass membrane protein</topology>
    </subcellularLocation>
</comment>
<dbReference type="Gene3D" id="1.20.1250.20">
    <property type="entry name" value="MFS general substrate transporter like domains"/>
    <property type="match status" value="2"/>
</dbReference>
<feature type="transmembrane region" description="Helical" evidence="7">
    <location>
        <begin position="492"/>
        <end position="512"/>
    </location>
</feature>
<keyword evidence="2" id="KW-0813">Transport</keyword>
<feature type="transmembrane region" description="Helical" evidence="7">
    <location>
        <begin position="389"/>
        <end position="410"/>
    </location>
</feature>
<keyword evidence="10" id="KW-1185">Reference proteome</keyword>
<evidence type="ECO:0000256" key="1">
    <source>
        <dbReference type="ARBA" id="ARBA00004141"/>
    </source>
</evidence>
<evidence type="ECO:0000313" key="10">
    <source>
        <dbReference type="Proteomes" id="UP000053789"/>
    </source>
</evidence>
<dbReference type="HOGENOM" id="CLU_001265_0_1_1"/>
<feature type="transmembrane region" description="Helical" evidence="7">
    <location>
        <begin position="153"/>
        <end position="172"/>
    </location>
</feature>
<reference evidence="9" key="1">
    <citation type="submission" date="2015-01" db="EMBL/GenBank/DDBJ databases">
        <title>The Genome Sequence of Cladophialophora bantiana CBS 173.52.</title>
        <authorList>
            <consortium name="The Broad Institute Genomics Platform"/>
            <person name="Cuomo C."/>
            <person name="de Hoog S."/>
            <person name="Gorbushina A."/>
            <person name="Stielow B."/>
            <person name="Teixiera M."/>
            <person name="Abouelleil A."/>
            <person name="Chapman S.B."/>
            <person name="Priest M."/>
            <person name="Young S.K."/>
            <person name="Wortman J."/>
            <person name="Nusbaum C."/>
            <person name="Birren B."/>
        </authorList>
    </citation>
    <scope>NUCLEOTIDE SEQUENCE [LARGE SCALE GENOMIC DNA]</scope>
    <source>
        <strain evidence="9">CBS 173.52</strain>
    </source>
</reference>
<dbReference type="RefSeq" id="XP_016617408.1">
    <property type="nucleotide sequence ID" value="XM_016766250.1"/>
</dbReference>
<gene>
    <name evidence="9" type="ORF">Z519_08522</name>
</gene>
<dbReference type="Pfam" id="PF07690">
    <property type="entry name" value="MFS_1"/>
    <property type="match status" value="1"/>
</dbReference>
<dbReference type="SUPFAM" id="SSF103473">
    <property type="entry name" value="MFS general substrate transporter"/>
    <property type="match status" value="1"/>
</dbReference>